<dbReference type="RefSeq" id="NP_000097.3">
    <property type="nucleotide sequence ID" value="NM_000106.5"/>
</dbReference>
<dbReference type="OrthoDB" id="3934656at2759"/>
<feature type="compositionally biased region" description="Polar residues" evidence="1">
    <location>
        <begin position="62"/>
        <end position="71"/>
    </location>
</feature>
<keyword evidence="2" id="KW-0732">Signal</keyword>
<dbReference type="KEGG" id="hsa:1565"/>
<dbReference type="AlphaFoldDB" id="Q5Y7H2"/>
<dbReference type="BioGRID-ORCS" id="1565">
    <property type="hits" value="10 hits in 1140 CRISPR screens"/>
</dbReference>
<evidence type="ECO:0000313" key="3">
    <source>
        <dbReference type="EMBL" id="AAU87043.1"/>
    </source>
</evidence>
<feature type="non-terminal residue" evidence="3">
    <location>
        <position position="1"/>
    </location>
</feature>
<dbReference type="CTD" id="1565"/>
<dbReference type="EMBL" id="AY663390">
    <property type="protein sequence ID" value="AAU87043.1"/>
    <property type="molecule type" value="mRNA"/>
</dbReference>
<dbReference type="DNASU" id="1565"/>
<feature type="compositionally biased region" description="Gly residues" evidence="1">
    <location>
        <begin position="99"/>
        <end position="108"/>
    </location>
</feature>
<protein>
    <submittedName>
        <fullName evidence="3">CYP2D variant</fullName>
    </submittedName>
</protein>
<evidence type="ECO:0000256" key="1">
    <source>
        <dbReference type="SAM" id="MobiDB-lite"/>
    </source>
</evidence>
<name>Q5Y7H2_HUMAN</name>
<reference evidence="3" key="1">
    <citation type="journal article" date="2004" name="J. Biol. Chem.">
        <title>A frameshift mutation and alternate splicing in human brain generate a functional form of the pseudogene cytochrome P4502D7 that demethylates codeine to morphine.</title>
        <authorList>
            <person name="Pai H.V."/>
            <person name="Kommaddi R.P."/>
            <person name="Chinta S.J."/>
            <person name="Mori T."/>
            <person name="Boyd M.R."/>
            <person name="Ravindranath V."/>
        </authorList>
    </citation>
    <scope>NUCLEOTIDE SEQUENCE</scope>
    <source>
        <tissue evidence="3">Brain</tissue>
    </source>
</reference>
<organism evidence="3">
    <name type="scientific">Homo sapiens</name>
    <name type="common">Human</name>
    <dbReference type="NCBI Taxonomy" id="9606"/>
    <lineage>
        <taxon>Eukaryota</taxon>
        <taxon>Metazoa</taxon>
        <taxon>Chordata</taxon>
        <taxon>Craniata</taxon>
        <taxon>Vertebrata</taxon>
        <taxon>Euteleostomi</taxon>
        <taxon>Mammalia</taxon>
        <taxon>Eutheria</taxon>
        <taxon>Euarchontoglires</taxon>
        <taxon>Primates</taxon>
        <taxon>Haplorrhini</taxon>
        <taxon>Catarrhini</taxon>
        <taxon>Hominidae</taxon>
        <taxon>Homo</taxon>
    </lineage>
</organism>
<dbReference type="DisGeNET" id="1565"/>
<feature type="signal peptide" evidence="2">
    <location>
        <begin position="1"/>
        <end position="22"/>
    </location>
</feature>
<evidence type="ECO:0000256" key="2">
    <source>
        <dbReference type="SAM" id="SignalP"/>
    </source>
</evidence>
<dbReference type="RefSeq" id="NP_001020332.2">
    <property type="nucleotide sequence ID" value="NM_001025161.2"/>
</dbReference>
<dbReference type="GeneID" id="1565"/>
<proteinExistence type="evidence at transcript level"/>
<feature type="region of interest" description="Disordered" evidence="1">
    <location>
        <begin position="27"/>
        <end position="142"/>
    </location>
</feature>
<feature type="chain" id="PRO_5004264737" evidence="2">
    <location>
        <begin position="23"/>
        <end position="142"/>
    </location>
</feature>
<sequence>QLRRRFGDVFSLQLAWTPVVVAQWAGGRARGAGDPRRGHRRPPACAHHPDPGFRAAFPRTPLSPQRSLGQSREQRDRLPHLRAPLRVRRPSLPQAAGPSSGGTEGGVGLSARGAECCPRPPAYPSAGWQGPTLPKGFPDPAG</sequence>
<accession>Q5Y7H2</accession>